<sequence>MHKVSCLLRTKKIEKRTKLFRFRIDIRQNGYETGYCPSVNGATTAAAIVYWPSSSRYWSCGEERFRGSGFPCRSGSRMER</sequence>
<protein>
    <submittedName>
        <fullName evidence="2">Uncharacterized protein</fullName>
    </submittedName>
</protein>
<keyword evidence="1" id="KW-1185">Reference proteome</keyword>
<reference evidence="2" key="1">
    <citation type="submission" date="2022-11" db="UniProtKB">
        <authorList>
            <consortium name="WormBaseParasite"/>
        </authorList>
    </citation>
    <scope>IDENTIFICATION</scope>
</reference>
<dbReference type="Proteomes" id="UP000887565">
    <property type="component" value="Unplaced"/>
</dbReference>
<name>A0A915JUE3_ROMCU</name>
<organism evidence="1 2">
    <name type="scientific">Romanomermis culicivorax</name>
    <name type="common">Nematode worm</name>
    <dbReference type="NCBI Taxonomy" id="13658"/>
    <lineage>
        <taxon>Eukaryota</taxon>
        <taxon>Metazoa</taxon>
        <taxon>Ecdysozoa</taxon>
        <taxon>Nematoda</taxon>
        <taxon>Enoplea</taxon>
        <taxon>Dorylaimia</taxon>
        <taxon>Mermithida</taxon>
        <taxon>Mermithoidea</taxon>
        <taxon>Mermithidae</taxon>
        <taxon>Romanomermis</taxon>
    </lineage>
</organism>
<proteinExistence type="predicted"/>
<dbReference type="AlphaFoldDB" id="A0A915JUE3"/>
<accession>A0A915JUE3</accession>
<evidence type="ECO:0000313" key="1">
    <source>
        <dbReference type="Proteomes" id="UP000887565"/>
    </source>
</evidence>
<evidence type="ECO:0000313" key="2">
    <source>
        <dbReference type="WBParaSite" id="nRc.2.0.1.t29881-RA"/>
    </source>
</evidence>
<dbReference type="WBParaSite" id="nRc.2.0.1.t29881-RA">
    <property type="protein sequence ID" value="nRc.2.0.1.t29881-RA"/>
    <property type="gene ID" value="nRc.2.0.1.g29881"/>
</dbReference>